<feature type="compositionally biased region" description="Low complexity" evidence="1">
    <location>
        <begin position="839"/>
        <end position="849"/>
    </location>
</feature>
<protein>
    <recommendedName>
        <fullName evidence="5">F-box domain-containing protein</fullName>
    </recommendedName>
</protein>
<evidence type="ECO:0000313" key="3">
    <source>
        <dbReference type="EMBL" id="EFI92334.1"/>
    </source>
</evidence>
<keyword evidence="4" id="KW-1185">Reference proteome</keyword>
<feature type="chain" id="PRO_5003120973" description="F-box domain-containing protein" evidence="2">
    <location>
        <begin position="27"/>
        <end position="887"/>
    </location>
</feature>
<evidence type="ECO:0000256" key="1">
    <source>
        <dbReference type="SAM" id="MobiDB-lite"/>
    </source>
</evidence>
<reference evidence="3 4" key="1">
    <citation type="journal article" date="2010" name="Nat. Biotechnol.">
        <title>Genome sequence of the model mushroom Schizophyllum commune.</title>
        <authorList>
            <person name="Ohm R.A."/>
            <person name="de Jong J.F."/>
            <person name="Lugones L.G."/>
            <person name="Aerts A."/>
            <person name="Kothe E."/>
            <person name="Stajich J.E."/>
            <person name="de Vries R.P."/>
            <person name="Record E."/>
            <person name="Levasseur A."/>
            <person name="Baker S.E."/>
            <person name="Bartholomew K.A."/>
            <person name="Coutinho P.M."/>
            <person name="Erdmann S."/>
            <person name="Fowler T.J."/>
            <person name="Gathman A.C."/>
            <person name="Lombard V."/>
            <person name="Henrissat B."/>
            <person name="Knabe N."/>
            <person name="Kuees U."/>
            <person name="Lilly W.W."/>
            <person name="Lindquist E."/>
            <person name="Lucas S."/>
            <person name="Magnuson J.K."/>
            <person name="Piumi F."/>
            <person name="Raudaskoski M."/>
            <person name="Salamov A."/>
            <person name="Schmutz J."/>
            <person name="Schwarze F.W.M.R."/>
            <person name="vanKuyk P.A."/>
            <person name="Horton J.S."/>
            <person name="Grigoriev I.V."/>
            <person name="Woesten H.A.B."/>
        </authorList>
    </citation>
    <scope>NUCLEOTIDE SEQUENCE [LARGE SCALE GENOMIC DNA]</scope>
    <source>
        <strain evidence="4">H4-8 / FGSC 9210</strain>
    </source>
</reference>
<organism evidence="4">
    <name type="scientific">Schizophyllum commune (strain H4-8 / FGSC 9210)</name>
    <name type="common">Split gill fungus</name>
    <dbReference type="NCBI Taxonomy" id="578458"/>
    <lineage>
        <taxon>Eukaryota</taxon>
        <taxon>Fungi</taxon>
        <taxon>Dikarya</taxon>
        <taxon>Basidiomycota</taxon>
        <taxon>Agaricomycotina</taxon>
        <taxon>Agaricomycetes</taxon>
        <taxon>Agaricomycetidae</taxon>
        <taxon>Agaricales</taxon>
        <taxon>Schizophyllaceae</taxon>
        <taxon>Schizophyllum</taxon>
    </lineage>
</organism>
<dbReference type="VEuPathDB" id="FungiDB:SCHCODRAFT_02492593"/>
<dbReference type="InterPro" id="IPR032675">
    <property type="entry name" value="LRR_dom_sf"/>
</dbReference>
<evidence type="ECO:0008006" key="5">
    <source>
        <dbReference type="Google" id="ProtNLM"/>
    </source>
</evidence>
<proteinExistence type="predicted"/>
<accession>D8QI25</accession>
<name>D8QI25_SCHCM</name>
<dbReference type="SUPFAM" id="SSF52047">
    <property type="entry name" value="RNI-like"/>
    <property type="match status" value="1"/>
</dbReference>
<feature type="region of interest" description="Disordered" evidence="1">
    <location>
        <begin position="466"/>
        <end position="492"/>
    </location>
</feature>
<dbReference type="InParanoid" id="D8QI25"/>
<dbReference type="HOGENOM" id="CLU_325205_0_0_1"/>
<feature type="signal peptide" evidence="2">
    <location>
        <begin position="1"/>
        <end position="26"/>
    </location>
</feature>
<keyword evidence="2" id="KW-0732">Signal</keyword>
<sequence length="887" mass="96802">MPSSTTALPMATCLVFYLPCMQSADAGYEPHPMLVLKYSKTAAQAVVFAASISLPKERRISLAQAATHSRDVEISLSAAISSLHVDRNAVAVELAKILALLSPVDRVPAEILSCILEMVVYTCRSGLESGVAVANLRSVSAFWVDVVDGTPRLWTAVFTASWVRCQSHVDLDVRLSRSDPIAVEHSGLGADDIAESAFRHLLGSGERWRTVVLHVPAWPRLSSLTLCGLRDGTIRFLASLIKQCSSVEHLRVDALVDPVDEDVTVENVSVISMPALRTLKLDNHTSFVLAVVYAPRLQQLTLNDMDDYRFAIVDLQAMLNRPGAPPRLEELRIARVDSGLPYTSDALLQCLSRLQWLKVLDIDDFSMYTQSFGCPFLFDSLTFRWGSPVIMPALSVFYYRPSPSVQFPSIASDPAIGNVDLGLKDNFYTTDPSLEIGSTMAASNPIQEVTEGTAILHMQGSLDDNSKLVDGSPVDHPASADGTGQGTNVERSGEDIDASTAIDDTDASSHIQHTGNSIAATVFDDAAARSFMNSVHVDKESERYKAFRGDTVYGWAHVSDWAYAHGCYDNWYKITEYPKIDTTLESMAPAVDDMKRVCVALGFAEGYDIVNPSRVDPHQFIFGRHPDNYQDTKDTLMSQRDTTRPVFCVTTGILRREFLSLDGELPYTNAKKARRGVAIAPFESEINRAFAFFNLAAKMPSDESFGFPCAEHGTILITTKPSSTAARSSSGPNVIRKQSGTTNKRFGVPEFTDAIPVLDGRDSSPWSTSLTFANIKAMKTYDCDLVENQLVTAVYTVSSWVAGQKEPNLSFNLNAVIVLSDPIYVLRARAVSALPVAPKMEMPTTPTKPARSGKVSLKGSGQDDISKRAASDDAEGESPSKKTKYVA</sequence>
<evidence type="ECO:0000313" key="4">
    <source>
        <dbReference type="Proteomes" id="UP000007431"/>
    </source>
</evidence>
<gene>
    <name evidence="3" type="ORF">SCHCODRAFT_237995</name>
</gene>
<dbReference type="VEuPathDB" id="FungiDB:SCHCODRAFT_02718173"/>
<dbReference type="Gene3D" id="3.80.10.10">
    <property type="entry name" value="Ribonuclease Inhibitor"/>
    <property type="match status" value="1"/>
</dbReference>
<dbReference type="EMBL" id="GL377313">
    <property type="protein sequence ID" value="EFI92334.1"/>
    <property type="molecule type" value="Genomic_DNA"/>
</dbReference>
<feature type="region of interest" description="Disordered" evidence="1">
    <location>
        <begin position="839"/>
        <end position="887"/>
    </location>
</feature>
<dbReference type="Proteomes" id="UP000007431">
    <property type="component" value="Unassembled WGS sequence"/>
</dbReference>
<evidence type="ECO:0000256" key="2">
    <source>
        <dbReference type="SAM" id="SignalP"/>
    </source>
</evidence>
<dbReference type="AlphaFoldDB" id="D8QI25"/>